<dbReference type="AlphaFoldDB" id="A0A381V9E0"/>
<reference evidence="1" key="1">
    <citation type="submission" date="2018-05" db="EMBL/GenBank/DDBJ databases">
        <authorList>
            <person name="Lanie J.A."/>
            <person name="Ng W.-L."/>
            <person name="Kazmierczak K.M."/>
            <person name="Andrzejewski T.M."/>
            <person name="Davidsen T.M."/>
            <person name="Wayne K.J."/>
            <person name="Tettelin H."/>
            <person name="Glass J.I."/>
            <person name="Rusch D."/>
            <person name="Podicherti R."/>
            <person name="Tsui H.-C.T."/>
            <person name="Winkler M.E."/>
        </authorList>
    </citation>
    <scope>NUCLEOTIDE SEQUENCE</scope>
</reference>
<dbReference type="EMBL" id="UINC01008213">
    <property type="protein sequence ID" value="SVA37006.1"/>
    <property type="molecule type" value="Genomic_DNA"/>
</dbReference>
<feature type="non-terminal residue" evidence="1">
    <location>
        <position position="1"/>
    </location>
</feature>
<organism evidence="1">
    <name type="scientific">marine metagenome</name>
    <dbReference type="NCBI Taxonomy" id="408172"/>
    <lineage>
        <taxon>unclassified sequences</taxon>
        <taxon>metagenomes</taxon>
        <taxon>ecological metagenomes</taxon>
    </lineage>
</organism>
<protein>
    <submittedName>
        <fullName evidence="1">Uncharacterized protein</fullName>
    </submittedName>
</protein>
<proteinExistence type="predicted"/>
<sequence length="104" mass="11445">WEFLFGSRPDLASDAPAFGITVRSIDIDGVVDDYLFLTFLENLQADVSLSVEVSSDLITWSPDSAMIQPVSKTNNGDGTATVIFRFADPVDQGQSWNFVRLRGN</sequence>
<accession>A0A381V9E0</accession>
<name>A0A381V9E0_9ZZZZ</name>
<gene>
    <name evidence="1" type="ORF">METZ01_LOCUS89860</name>
</gene>
<evidence type="ECO:0000313" key="1">
    <source>
        <dbReference type="EMBL" id="SVA37006.1"/>
    </source>
</evidence>